<evidence type="ECO:0000313" key="1">
    <source>
        <dbReference type="EMBL" id="GME96572.1"/>
    </source>
</evidence>
<comment type="caution">
    <text evidence="1">The sequence shown here is derived from an EMBL/GenBank/DDBJ whole genome shotgun (WGS) entry which is preliminary data.</text>
</comment>
<dbReference type="Proteomes" id="UP001165101">
    <property type="component" value="Unassembled WGS sequence"/>
</dbReference>
<protein>
    <submittedName>
        <fullName evidence="1">Unnamed protein product</fullName>
    </submittedName>
</protein>
<keyword evidence="2" id="KW-1185">Reference proteome</keyword>
<dbReference type="EMBL" id="BSXV01002729">
    <property type="protein sequence ID" value="GME96572.1"/>
    <property type="molecule type" value="Genomic_DNA"/>
</dbReference>
<organism evidence="1 2">
    <name type="scientific">Candida boidinii</name>
    <name type="common">Yeast</name>
    <dbReference type="NCBI Taxonomy" id="5477"/>
    <lineage>
        <taxon>Eukaryota</taxon>
        <taxon>Fungi</taxon>
        <taxon>Dikarya</taxon>
        <taxon>Ascomycota</taxon>
        <taxon>Saccharomycotina</taxon>
        <taxon>Pichiomycetes</taxon>
        <taxon>Pichiales</taxon>
        <taxon>Pichiaceae</taxon>
        <taxon>Ogataea</taxon>
        <taxon>Ogataea/Candida clade</taxon>
    </lineage>
</organism>
<reference evidence="1" key="1">
    <citation type="submission" date="2023-04" db="EMBL/GenBank/DDBJ databases">
        <title>Candida boidinii NBRC 1967.</title>
        <authorList>
            <person name="Ichikawa N."/>
            <person name="Sato H."/>
            <person name="Tonouchi N."/>
        </authorList>
    </citation>
    <scope>NUCLEOTIDE SEQUENCE</scope>
    <source>
        <strain evidence="1">NBRC 1967</strain>
    </source>
</reference>
<proteinExistence type="predicted"/>
<evidence type="ECO:0000313" key="2">
    <source>
        <dbReference type="Proteomes" id="UP001165101"/>
    </source>
</evidence>
<sequence>MSQDPFILKWGLLGPGRIATKFFSDLLYINDPLRSSINNGLLKHELVAVASNSNVKNADNFVENLTKDHHDDSNSIKTYGKYIDLINDEKIDIIYIATPNFNHFKLCYNCLKNGKNVLMEKPFTINSKQTEILIEFAKSQKLFLMEAMWTKFNPVFKELKNLIFNENILLLNDESKDNNDKLLRIKADTSYLFDKNDPSMDRIYNLKLGGGVLLDVGIYSLTWLIEFMNNNDSVKILEPLPKISSLSVKDESSGVDISTNFILNYSNKDTRIVGIGSCSGYFDNITETDDYNTVIIEGESAVIKINDSCCPRNYRIEYRDSSKETVIKSIQFKGFGMYFEADSIGEEIMKGNLQSSIHSLNDTLILARIIDEIRLQNEIEFPKELESLDL</sequence>
<name>A0ACB5TWL4_CANBO</name>
<gene>
    <name evidence="1" type="ORF">Cboi01_000431400</name>
</gene>
<accession>A0ACB5TWL4</accession>